<feature type="binding site" evidence="5">
    <location>
        <position position="22"/>
    </location>
    <ligand>
        <name>Ca(2+)</name>
        <dbReference type="ChEBI" id="CHEBI:29108"/>
    </ligand>
</feature>
<dbReference type="PDB" id="8RYI">
    <property type="method" value="X-ray"/>
    <property type="resolution" value="2.06 A"/>
    <property type="chains" value="B/E=20-376"/>
</dbReference>
<protein>
    <submittedName>
        <fullName evidence="4">Agmatinase family protein</fullName>
    </submittedName>
</protein>
<accession>A0AAX7FLU4</accession>
<dbReference type="SMR" id="A0AAX7FLU4"/>
<evidence type="ECO:0000256" key="3">
    <source>
        <dbReference type="PROSITE-ProRule" id="PRU00742"/>
    </source>
</evidence>
<dbReference type="GO" id="GO:0046872">
    <property type="term" value="F:metal ion binding"/>
    <property type="evidence" value="ECO:0007669"/>
    <property type="project" value="UniProtKB-KW"/>
</dbReference>
<dbReference type="PROSITE" id="PS51409">
    <property type="entry name" value="ARGINASE_2"/>
    <property type="match status" value="1"/>
</dbReference>
<evidence type="ECO:0000256" key="2">
    <source>
        <dbReference type="ARBA" id="ARBA00022801"/>
    </source>
</evidence>
<keyword evidence="2" id="KW-0378">Hydrolase</keyword>
<comment type="similarity">
    <text evidence="3">Belongs to the arginase family.</text>
</comment>
<sequence length="376" mass="42092">MAWSHPQFEKVENLYFQGAMLDRKTETAKWQFTPHQHRGPAEQFGENDHIYSPKLHNGSFKSRGLATFMGAPYCPPDRHKIREMGAKICFLAVPWDQGQIVRAGASQGAAGLRDATTQYFPYMFEYDVDLLSFFRVVDCGDVPTVPGNNIKSQEYTADYVTECLEGGAKVILFGGDHSLPIPGAKALSRFTGSGKMGYLHVDCHLDAGPDWAGNLITNCSGAPRALDLPNCNARNMAHMGSRNSLNPKDWWDFYVDNEIRVVTMPEMIERGLEVCANEIFERVKKDTDSLYFTWDTDSIDISCMPANSAPECYGLKGREVIQLARIAGRHGCDILDIVELCPDFDPSQISVKMTVNMIYHYLGSRAQTLRQQGKQP</sequence>
<dbReference type="Pfam" id="PF00491">
    <property type="entry name" value="Arginase"/>
    <property type="match status" value="1"/>
</dbReference>
<evidence type="ECO:0007829" key="5">
    <source>
        <dbReference type="PDB" id="8RYI"/>
    </source>
</evidence>
<evidence type="ECO:0000256" key="1">
    <source>
        <dbReference type="ARBA" id="ARBA00022723"/>
    </source>
</evidence>
<keyword evidence="5" id="KW-0106">Calcium</keyword>
<dbReference type="CDD" id="cd09990">
    <property type="entry name" value="Agmatinase-like"/>
    <property type="match status" value="1"/>
</dbReference>
<gene>
    <name evidence="4" type="ORF">N7E70_023840</name>
</gene>
<organism evidence="4">
    <name type="scientific">Aminobacter niigataensis</name>
    <dbReference type="NCBI Taxonomy" id="83265"/>
    <lineage>
        <taxon>Bacteria</taxon>
        <taxon>Pseudomonadati</taxon>
        <taxon>Pseudomonadota</taxon>
        <taxon>Alphaproteobacteria</taxon>
        <taxon>Hyphomicrobiales</taxon>
        <taxon>Phyllobacteriaceae</taxon>
        <taxon>Aminobacter</taxon>
    </lineage>
</organism>
<proteinExistence type="evidence at protein level"/>
<dbReference type="InterPro" id="IPR023696">
    <property type="entry name" value="Ureohydrolase_dom_sf"/>
</dbReference>
<dbReference type="InterPro" id="IPR006035">
    <property type="entry name" value="Ureohydrolase"/>
</dbReference>
<reference evidence="5" key="1">
    <citation type="journal article" date="2024" name="Nat. Commun.">
        <title>Metformin hydrolase is a recently evolved nickel-dependent heteromeric ureohydrolase.</title>
        <authorList>
            <person name="Sinn M."/>
            <person name="Riede L."/>
            <person name="Fleming J.R."/>
            <person name="Funck D."/>
            <person name="Lutz H."/>
            <person name="Bachmann A."/>
            <person name="Mayans O."/>
            <person name="Hartig J.S."/>
        </authorList>
    </citation>
    <scope>X-RAY CRYSTALLOGRAPHY (2.06 ANGSTROMS) OF 20-376 IN COMPLEX WITH CA(2+)</scope>
</reference>
<dbReference type="PANTHER" id="PTHR11358:SF26">
    <property type="entry name" value="GUANIDINO ACID HYDROLASE, MITOCHONDRIAL"/>
    <property type="match status" value="1"/>
</dbReference>
<name>A0AAX7FLU4_9HYPH</name>
<dbReference type="GO" id="GO:0008783">
    <property type="term" value="F:agmatinase activity"/>
    <property type="evidence" value="ECO:0007669"/>
    <property type="project" value="TreeGrafter"/>
</dbReference>
<dbReference type="PANTHER" id="PTHR11358">
    <property type="entry name" value="ARGINASE/AGMATINASE"/>
    <property type="match status" value="1"/>
</dbReference>
<dbReference type="SUPFAM" id="SSF52768">
    <property type="entry name" value="Arginase/deacetylase"/>
    <property type="match status" value="1"/>
</dbReference>
<dbReference type="Gene3D" id="3.40.800.10">
    <property type="entry name" value="Ureohydrolase domain"/>
    <property type="match status" value="1"/>
</dbReference>
<keyword evidence="1 5" id="KW-0479">Metal-binding</keyword>
<dbReference type="GO" id="GO:0033389">
    <property type="term" value="P:putrescine biosynthetic process from arginine, via agmatine"/>
    <property type="evidence" value="ECO:0007669"/>
    <property type="project" value="TreeGrafter"/>
</dbReference>
<evidence type="ECO:0000313" key="4">
    <source>
        <dbReference type="PDB" id="8RYI"/>
    </source>
</evidence>
<keyword evidence="5" id="KW-0002">3D-structure</keyword>
<dbReference type="AlphaFoldDB" id="A0AAX7FLU4"/>